<comment type="caution">
    <text evidence="1">The sequence shown here is derived from an EMBL/GenBank/DDBJ whole genome shotgun (WGS) entry which is preliminary data.</text>
</comment>
<reference evidence="1 2" key="1">
    <citation type="journal article" date="2019" name="Commun. Biol.">
        <title>The bagworm genome reveals a unique fibroin gene that provides high tensile strength.</title>
        <authorList>
            <person name="Kono N."/>
            <person name="Nakamura H."/>
            <person name="Ohtoshi R."/>
            <person name="Tomita M."/>
            <person name="Numata K."/>
            <person name="Arakawa K."/>
        </authorList>
    </citation>
    <scope>NUCLEOTIDE SEQUENCE [LARGE SCALE GENOMIC DNA]</scope>
</reference>
<dbReference type="AlphaFoldDB" id="A0A4C1SCF6"/>
<evidence type="ECO:0000313" key="1">
    <source>
        <dbReference type="EMBL" id="GBO98877.1"/>
    </source>
</evidence>
<proteinExistence type="predicted"/>
<dbReference type="EMBL" id="BGZK01003222">
    <property type="protein sequence ID" value="GBO98877.1"/>
    <property type="molecule type" value="Genomic_DNA"/>
</dbReference>
<sequence>MDFIPEELEENPLTLEIAIDPDTKCMTMKTLIDDKTDSAVVIPAEIESGDPLLQSKTEEVDFEMMSELDQLIYLERQRLLNLREPKKCGKSKKPL</sequence>
<organism evidence="1 2">
    <name type="scientific">Eumeta variegata</name>
    <name type="common">Bagworm moth</name>
    <name type="synonym">Eumeta japonica</name>
    <dbReference type="NCBI Taxonomy" id="151549"/>
    <lineage>
        <taxon>Eukaryota</taxon>
        <taxon>Metazoa</taxon>
        <taxon>Ecdysozoa</taxon>
        <taxon>Arthropoda</taxon>
        <taxon>Hexapoda</taxon>
        <taxon>Insecta</taxon>
        <taxon>Pterygota</taxon>
        <taxon>Neoptera</taxon>
        <taxon>Endopterygota</taxon>
        <taxon>Lepidoptera</taxon>
        <taxon>Glossata</taxon>
        <taxon>Ditrysia</taxon>
        <taxon>Tineoidea</taxon>
        <taxon>Psychidae</taxon>
        <taxon>Oiketicinae</taxon>
        <taxon>Eumeta</taxon>
    </lineage>
</organism>
<dbReference type="Proteomes" id="UP000299102">
    <property type="component" value="Unassembled WGS sequence"/>
</dbReference>
<protein>
    <submittedName>
        <fullName evidence="1">Uncharacterized protein</fullName>
    </submittedName>
</protein>
<dbReference type="OrthoDB" id="8016005at2759"/>
<keyword evidence="2" id="KW-1185">Reference proteome</keyword>
<gene>
    <name evidence="1" type="ORF">EVAR_73305_1</name>
</gene>
<evidence type="ECO:0000313" key="2">
    <source>
        <dbReference type="Proteomes" id="UP000299102"/>
    </source>
</evidence>
<name>A0A4C1SCF6_EUMVA</name>
<accession>A0A4C1SCF6</accession>